<dbReference type="SUPFAM" id="SSF53474">
    <property type="entry name" value="alpha/beta-Hydrolases"/>
    <property type="match status" value="1"/>
</dbReference>
<keyword evidence="1" id="KW-0732">Signal</keyword>
<dbReference type="PANTHER" id="PTHR30035:SF1">
    <property type="entry name" value="AB HYDROLASE-1 DOMAIN-CONTAINING PROTEIN"/>
    <property type="match status" value="1"/>
</dbReference>
<dbReference type="PANTHER" id="PTHR30035">
    <property type="entry name" value="LIPOPROTEIN VACJ-RELATED"/>
    <property type="match status" value="1"/>
</dbReference>
<proteinExistence type="predicted"/>
<keyword evidence="2" id="KW-0723">Serine/threonine-protein kinase</keyword>
<keyword evidence="2" id="KW-0418">Kinase</keyword>
<gene>
    <name evidence="2" type="ORF">H9642_16940</name>
</gene>
<dbReference type="RefSeq" id="WP_251837659.1">
    <property type="nucleotide sequence ID" value="NZ_JACSQG010000013.1"/>
</dbReference>
<dbReference type="EMBL" id="JACSQG010000013">
    <property type="protein sequence ID" value="MBD7978871.1"/>
    <property type="molecule type" value="Genomic_DNA"/>
</dbReference>
<evidence type="ECO:0000313" key="2">
    <source>
        <dbReference type="EMBL" id="MBD7978871.1"/>
    </source>
</evidence>
<evidence type="ECO:0000313" key="3">
    <source>
        <dbReference type="Proteomes" id="UP000611945"/>
    </source>
</evidence>
<organism evidence="2 3">
    <name type="scientific">Serpens gallinarum</name>
    <dbReference type="NCBI Taxonomy" id="2763075"/>
    <lineage>
        <taxon>Bacteria</taxon>
        <taxon>Pseudomonadati</taxon>
        <taxon>Pseudomonadota</taxon>
        <taxon>Gammaproteobacteria</taxon>
        <taxon>Pseudomonadales</taxon>
        <taxon>Pseudomonadaceae</taxon>
        <taxon>Pseudomonas</taxon>
    </lineage>
</organism>
<reference evidence="2 3" key="1">
    <citation type="submission" date="2020-08" db="EMBL/GenBank/DDBJ databases">
        <title>A Genomic Blueprint of the Chicken Gut Microbiome.</title>
        <authorList>
            <person name="Gilroy R."/>
            <person name="Ravi A."/>
            <person name="Getino M."/>
            <person name="Pursley I."/>
            <person name="Horton D.L."/>
            <person name="Alikhan N.-F."/>
            <person name="Baker D."/>
            <person name="Gharbi K."/>
            <person name="Hall N."/>
            <person name="Watson M."/>
            <person name="Adriaenssens E.M."/>
            <person name="Foster-Nyarko E."/>
            <person name="Jarju S."/>
            <person name="Secka A."/>
            <person name="Antonio M."/>
            <person name="Oren A."/>
            <person name="Chaudhuri R."/>
            <person name="La Ragione R.M."/>
            <person name="Hildebrand F."/>
            <person name="Pallen M.J."/>
        </authorList>
    </citation>
    <scope>NUCLEOTIDE SEQUENCE [LARGE SCALE GENOMIC DNA]</scope>
    <source>
        <strain evidence="2 3">Sa2CUA2</strain>
    </source>
</reference>
<feature type="chain" id="PRO_5047524510" evidence="1">
    <location>
        <begin position="23"/>
        <end position="432"/>
    </location>
</feature>
<dbReference type="InterPro" id="IPR029058">
    <property type="entry name" value="AB_hydrolase_fold"/>
</dbReference>
<dbReference type="GO" id="GO:0004674">
    <property type="term" value="F:protein serine/threonine kinase activity"/>
    <property type="evidence" value="ECO:0007669"/>
    <property type="project" value="UniProtKB-KW"/>
</dbReference>
<dbReference type="Proteomes" id="UP000611945">
    <property type="component" value="Unassembled WGS sequence"/>
</dbReference>
<protein>
    <submittedName>
        <fullName evidence="2">Serine/threonine protein kinase</fullName>
    </submittedName>
</protein>
<keyword evidence="2" id="KW-0808">Transferase</keyword>
<comment type="caution">
    <text evidence="2">The sequence shown here is derived from an EMBL/GenBank/DDBJ whole genome shotgun (WGS) entry which is preliminary data.</text>
</comment>
<name>A0ABR8TSX1_9PSED</name>
<accession>A0ABR8TSX1</accession>
<evidence type="ECO:0000256" key="1">
    <source>
        <dbReference type="SAM" id="SignalP"/>
    </source>
</evidence>
<dbReference type="InterPro" id="IPR007428">
    <property type="entry name" value="MlaA"/>
</dbReference>
<dbReference type="Gene3D" id="3.40.50.1820">
    <property type="entry name" value="alpha/beta hydrolase"/>
    <property type="match status" value="1"/>
</dbReference>
<feature type="signal peptide" evidence="1">
    <location>
        <begin position="1"/>
        <end position="22"/>
    </location>
</feature>
<keyword evidence="3" id="KW-1185">Reference proteome</keyword>
<sequence length="432" mass="49024">MPYFLRLIALLGCLLTSTASMAVDIPMQEYGFPLRNPFEATIAGTPPELRPSLLEDDEIDQKDYSITVRPDREYELPDNFWAVKKLRYRLAVQPQPAPLIFIIAGTGAHYAAGNMEVLKNVFYQGGFHVVQLSSPTSYDFMASASRYATPGFSSEDADDLYRVMQAIRARHPDLPITEFHLTGYSLGGLHAAFVSHLDETRRAFNFKRVLLLNPPVNLYTSVRNLDMLVQTQVENVTNAATFYESMLSKLTRYFQHKGHIDLNEALLYDFQLSRQRLSNEEMAMLIGASFRFSSADIVFTSDLINRRGLITPPDYPITESTDITRFFRRALLCDFDCYITEQLIPMWRTRLNGGSLQQMVDAVSLYALQDYLQSSDKIAVMHNADDIILGPGDLGFLRRTFGSRLTVYPLGGHCGNLNYKVNTQAMLDFFHH</sequence>